<keyword evidence="2" id="KW-1185">Reference proteome</keyword>
<dbReference type="RefSeq" id="WP_088441368.1">
    <property type="nucleotide sequence ID" value="NZ_BMMC01000013.1"/>
</dbReference>
<dbReference type="OrthoDB" id="7471348at2"/>
<accession>A0A246JWT2</accession>
<gene>
    <name evidence="1" type="ORF">CDQ92_10935</name>
</gene>
<dbReference type="EMBL" id="NISK01000002">
    <property type="protein sequence ID" value="OWQ97520.1"/>
    <property type="molecule type" value="Genomic_DNA"/>
</dbReference>
<protein>
    <submittedName>
        <fullName evidence="1">Uncharacterized protein</fullName>
    </submittedName>
</protein>
<evidence type="ECO:0000313" key="2">
    <source>
        <dbReference type="Proteomes" id="UP000197361"/>
    </source>
</evidence>
<dbReference type="Proteomes" id="UP000197361">
    <property type="component" value="Unassembled WGS sequence"/>
</dbReference>
<reference evidence="1 2" key="1">
    <citation type="journal article" date="2010" name="Int. J. Syst. Evol. Microbiol.">
        <title>Sphingopyxis bauzanensis sp. nov., a psychrophilic bacterium isolated from soil.</title>
        <authorList>
            <person name="Zhang D.C."/>
            <person name="Liu H.C."/>
            <person name="Xin Y.H."/>
            <person name="Zhou Y.G."/>
            <person name="Schinner F."/>
            <person name="Margesin R."/>
        </authorList>
    </citation>
    <scope>NUCLEOTIDE SEQUENCE [LARGE SCALE GENOMIC DNA]</scope>
    <source>
        <strain evidence="1 2">DSM 22271</strain>
    </source>
</reference>
<proteinExistence type="predicted"/>
<dbReference type="AlphaFoldDB" id="A0A246JWT2"/>
<name>A0A246JWT2_9SPHN</name>
<comment type="caution">
    <text evidence="1">The sequence shown here is derived from an EMBL/GenBank/DDBJ whole genome shotgun (WGS) entry which is preliminary data.</text>
</comment>
<organism evidence="1 2">
    <name type="scientific">Sphingopyxis bauzanensis</name>
    <dbReference type="NCBI Taxonomy" id="651663"/>
    <lineage>
        <taxon>Bacteria</taxon>
        <taxon>Pseudomonadati</taxon>
        <taxon>Pseudomonadota</taxon>
        <taxon>Alphaproteobacteria</taxon>
        <taxon>Sphingomonadales</taxon>
        <taxon>Sphingomonadaceae</taxon>
        <taxon>Sphingopyxis</taxon>
    </lineage>
</organism>
<evidence type="ECO:0000313" key="1">
    <source>
        <dbReference type="EMBL" id="OWQ97520.1"/>
    </source>
</evidence>
<sequence length="192" mass="21056">MLETALQSRSDNSSLDMPGLLEVLAHSSARPRYAFMVLNLIAKAAGPNGSAGPLIMNEGEQVTVRDWLCDALAPMGHRDPRRQALQERVRGELTGEGTLSTDPAEAERAIDSEVRLRVRVSGKTNVSRAVSDLVRAGLLFRHYQGYCVDHHNRGGQRQAVYTLSPAARGLLQADTRAVPARPRYRQASLPFN</sequence>